<evidence type="ECO:0000313" key="2">
    <source>
        <dbReference type="Proteomes" id="UP000079169"/>
    </source>
</evidence>
<dbReference type="Proteomes" id="UP000079169">
    <property type="component" value="Unplaced"/>
</dbReference>
<evidence type="ECO:0000256" key="1">
    <source>
        <dbReference type="SAM" id="MobiDB-lite"/>
    </source>
</evidence>
<name>A0A3Q0JFG0_DIACI</name>
<evidence type="ECO:0000313" key="3">
    <source>
        <dbReference type="RefSeq" id="XP_026685758.1"/>
    </source>
</evidence>
<proteinExistence type="predicted"/>
<reference evidence="3" key="1">
    <citation type="submission" date="2025-08" db="UniProtKB">
        <authorList>
            <consortium name="RefSeq"/>
        </authorList>
    </citation>
    <scope>IDENTIFICATION</scope>
</reference>
<organism evidence="2 3">
    <name type="scientific">Diaphorina citri</name>
    <name type="common">Asian citrus psyllid</name>
    <dbReference type="NCBI Taxonomy" id="121845"/>
    <lineage>
        <taxon>Eukaryota</taxon>
        <taxon>Metazoa</taxon>
        <taxon>Ecdysozoa</taxon>
        <taxon>Arthropoda</taxon>
        <taxon>Hexapoda</taxon>
        <taxon>Insecta</taxon>
        <taxon>Pterygota</taxon>
        <taxon>Neoptera</taxon>
        <taxon>Paraneoptera</taxon>
        <taxon>Hemiptera</taxon>
        <taxon>Sternorrhyncha</taxon>
        <taxon>Psylloidea</taxon>
        <taxon>Psyllidae</taxon>
        <taxon>Diaphorininae</taxon>
        <taxon>Diaphorina</taxon>
    </lineage>
</organism>
<gene>
    <name evidence="3" type="primary">LOC103518049</name>
</gene>
<dbReference type="GeneID" id="103518049"/>
<dbReference type="RefSeq" id="XP_026685758.1">
    <property type="nucleotide sequence ID" value="XM_026829957.1"/>
</dbReference>
<dbReference type="AlphaFoldDB" id="A0A3Q0JFG0"/>
<dbReference type="PaxDb" id="121845-A0A3Q0JFG0"/>
<feature type="compositionally biased region" description="Low complexity" evidence="1">
    <location>
        <begin position="35"/>
        <end position="56"/>
    </location>
</feature>
<sequence>MTATRLVWSVSLAYPVRSMPLTKWKCSALTPPTPTSSSTNLPSIKSSSSFAAKLSAPPSPPPQLRPLPTASAPPSISGSGGANSVGIGPANNVGIGPTNSSLGPANGVGLGPANVGLGPANFLPNGPACSLPSGTASSMPNGVIGPTNTIPANIPNGGPPVSMVMVAQPGFSVVTSSSPTPSPAQIAPLPSPQPPGLTEYSLFNDTFTKVTQQSVWGREDEDKAGNKPGMNFASVAANNNAGGVPTSVVTSSMIDSTPPVDAAKAPGYRGANAVSSPVLCKMSNAASPSPSLYQQPRPTSMYIEDPCPLYQQVTFLPIYFIYQSY</sequence>
<protein>
    <submittedName>
        <fullName evidence="3">Vegetative cell wall protein gp1-like</fullName>
    </submittedName>
</protein>
<feature type="compositionally biased region" description="Low complexity" evidence="1">
    <location>
        <begin position="66"/>
        <end position="77"/>
    </location>
</feature>
<keyword evidence="2" id="KW-1185">Reference proteome</keyword>
<feature type="region of interest" description="Disordered" evidence="1">
    <location>
        <begin position="29"/>
        <end position="83"/>
    </location>
</feature>
<accession>A0A3Q0JFG0</accession>
<dbReference type="STRING" id="121845.A0A3Q0JFG0"/>
<dbReference type="KEGG" id="dci:103518049"/>